<gene>
    <name evidence="2" type="ORF">LX70_02237</name>
</gene>
<keyword evidence="1" id="KW-0732">Signal</keyword>
<evidence type="ECO:0000313" key="2">
    <source>
        <dbReference type="EMBL" id="PQV56664.1"/>
    </source>
</evidence>
<evidence type="ECO:0000256" key="1">
    <source>
        <dbReference type="SAM" id="SignalP"/>
    </source>
</evidence>
<keyword evidence="3" id="KW-1185">Reference proteome</keyword>
<dbReference type="RefSeq" id="WP_105514834.1">
    <property type="nucleotide sequence ID" value="NZ_PVEP01000004.1"/>
</dbReference>
<reference evidence="2 3" key="1">
    <citation type="submission" date="2018-02" db="EMBL/GenBank/DDBJ databases">
        <title>Genomic Encyclopedia of Archaeal and Bacterial Type Strains, Phase II (KMG-II): from individual species to whole genera.</title>
        <authorList>
            <person name="Goeker M."/>
        </authorList>
    </citation>
    <scope>NUCLEOTIDE SEQUENCE [LARGE SCALE GENOMIC DNA]</scope>
    <source>
        <strain evidence="2 3">DSM 18921</strain>
    </source>
</reference>
<dbReference type="OrthoDB" id="5625614at2"/>
<feature type="chain" id="PRO_5015697946" evidence="1">
    <location>
        <begin position="23"/>
        <end position="95"/>
    </location>
</feature>
<accession>A0A2S8S7A6</accession>
<protein>
    <submittedName>
        <fullName evidence="2">Uncharacterized protein</fullName>
    </submittedName>
</protein>
<comment type="caution">
    <text evidence="2">The sequence shown here is derived from an EMBL/GenBank/DDBJ whole genome shotgun (WGS) entry which is preliminary data.</text>
</comment>
<organism evidence="2 3">
    <name type="scientific">Albidovulum denitrificans</name>
    <dbReference type="NCBI Taxonomy" id="404881"/>
    <lineage>
        <taxon>Bacteria</taxon>
        <taxon>Pseudomonadati</taxon>
        <taxon>Pseudomonadota</taxon>
        <taxon>Alphaproteobacteria</taxon>
        <taxon>Rhodobacterales</taxon>
        <taxon>Paracoccaceae</taxon>
        <taxon>Albidovulum</taxon>
    </lineage>
</organism>
<proteinExistence type="predicted"/>
<evidence type="ECO:0000313" key="3">
    <source>
        <dbReference type="Proteomes" id="UP000238338"/>
    </source>
</evidence>
<name>A0A2S8S7A6_9RHOB</name>
<feature type="signal peptide" evidence="1">
    <location>
        <begin position="1"/>
        <end position="22"/>
    </location>
</feature>
<dbReference type="EMBL" id="PVEP01000004">
    <property type="protein sequence ID" value="PQV56664.1"/>
    <property type="molecule type" value="Genomic_DNA"/>
</dbReference>
<sequence length="95" mass="10663">MRAVSKKLTIAVLVLLPTVLQAQELFIAGVHPGERPANAPVVTDYPKDAAWFERALHGITEPHPDSLRFLESQGAWFTPFDRPGMTGPYDIRDWH</sequence>
<dbReference type="Proteomes" id="UP000238338">
    <property type="component" value="Unassembled WGS sequence"/>
</dbReference>
<dbReference type="AlphaFoldDB" id="A0A2S8S7A6"/>